<protein>
    <submittedName>
        <fullName evidence="4">Lytic transglycosylase domain-containing protein</fullName>
    </submittedName>
</protein>
<dbReference type="PANTHER" id="PTHR37423">
    <property type="entry name" value="SOLUBLE LYTIC MUREIN TRANSGLYCOSYLASE-RELATED"/>
    <property type="match status" value="1"/>
</dbReference>
<reference evidence="4" key="1">
    <citation type="journal article" date="2021" name="PeerJ">
        <title>Extensive microbial diversity within the chicken gut microbiome revealed by metagenomics and culture.</title>
        <authorList>
            <person name="Gilroy R."/>
            <person name="Ravi A."/>
            <person name="Getino M."/>
            <person name="Pursley I."/>
            <person name="Horton D.L."/>
            <person name="Alikhan N.F."/>
            <person name="Baker D."/>
            <person name="Gharbi K."/>
            <person name="Hall N."/>
            <person name="Watson M."/>
            <person name="Adriaenssens E.M."/>
            <person name="Foster-Nyarko E."/>
            <person name="Jarju S."/>
            <person name="Secka A."/>
            <person name="Antonio M."/>
            <person name="Oren A."/>
            <person name="Chaudhuri R.R."/>
            <person name="La Ragione R."/>
            <person name="Hildebrand F."/>
            <person name="Pallen M.J."/>
        </authorList>
    </citation>
    <scope>NUCLEOTIDE SEQUENCE</scope>
    <source>
        <strain evidence="4">ChiW4-1371</strain>
    </source>
</reference>
<dbReference type="AlphaFoldDB" id="A0A9D2GSE1"/>
<organism evidence="4 5">
    <name type="scientific">Candidatus Mucispirillum faecigallinarum</name>
    <dbReference type="NCBI Taxonomy" id="2838699"/>
    <lineage>
        <taxon>Bacteria</taxon>
        <taxon>Pseudomonadati</taxon>
        <taxon>Deferribacterota</taxon>
        <taxon>Deferribacteres</taxon>
        <taxon>Deferribacterales</taxon>
        <taxon>Mucispirillaceae</taxon>
        <taxon>Mucispirillum</taxon>
    </lineage>
</organism>
<dbReference type="Gene3D" id="1.10.530.10">
    <property type="match status" value="1"/>
</dbReference>
<gene>
    <name evidence="4" type="ORF">H9804_00245</name>
</gene>
<dbReference type="CDD" id="cd16896">
    <property type="entry name" value="LT_Slt70-like"/>
    <property type="match status" value="1"/>
</dbReference>
<evidence type="ECO:0000256" key="2">
    <source>
        <dbReference type="SAM" id="Phobius"/>
    </source>
</evidence>
<proteinExistence type="inferred from homology"/>
<dbReference type="Pfam" id="PF01464">
    <property type="entry name" value="SLT"/>
    <property type="match status" value="1"/>
</dbReference>
<keyword evidence="2" id="KW-0472">Membrane</keyword>
<comment type="similarity">
    <text evidence="1">Belongs to the transglycosylase Slt family.</text>
</comment>
<sequence>MKNRNILSKAENFLYHITPPFYLVALMLGFLTLIPLIISPYIDKKNNEYKLAIIQETRRLNQISAEIYQKKQTIAEHENILMLDYAMQLTSGKYLTSRQRLEIADVIAEQSEIHNIDPLLLIALIHVESTFNPNALSHKGAKGLMQLLPDTAKYINTKTNKGIMNTNNLFDAETNIMLGAAYMEYLLNKTNGNLEHALTAYNMGPANMFRAKRENRLPKAYSSKVMKEYNKLLQAVKTTAMAQN</sequence>
<feature type="transmembrane region" description="Helical" evidence="2">
    <location>
        <begin position="21"/>
        <end position="42"/>
    </location>
</feature>
<feature type="domain" description="Transglycosylase SLT" evidence="3">
    <location>
        <begin position="106"/>
        <end position="216"/>
    </location>
</feature>
<evidence type="ECO:0000256" key="1">
    <source>
        <dbReference type="ARBA" id="ARBA00007734"/>
    </source>
</evidence>
<dbReference type="SUPFAM" id="SSF53955">
    <property type="entry name" value="Lysozyme-like"/>
    <property type="match status" value="1"/>
</dbReference>
<dbReference type="InterPro" id="IPR008258">
    <property type="entry name" value="Transglycosylase_SLT_dom_1"/>
</dbReference>
<dbReference type="Proteomes" id="UP000824176">
    <property type="component" value="Unassembled WGS sequence"/>
</dbReference>
<evidence type="ECO:0000259" key="3">
    <source>
        <dbReference type="Pfam" id="PF01464"/>
    </source>
</evidence>
<keyword evidence="2" id="KW-1133">Transmembrane helix</keyword>
<dbReference type="GO" id="GO:0016020">
    <property type="term" value="C:membrane"/>
    <property type="evidence" value="ECO:0007669"/>
    <property type="project" value="InterPro"/>
</dbReference>
<dbReference type="PANTHER" id="PTHR37423:SF2">
    <property type="entry name" value="MEMBRANE-BOUND LYTIC MUREIN TRANSGLYCOSYLASE C"/>
    <property type="match status" value="1"/>
</dbReference>
<evidence type="ECO:0000313" key="5">
    <source>
        <dbReference type="Proteomes" id="UP000824176"/>
    </source>
</evidence>
<reference evidence="4" key="2">
    <citation type="submission" date="2021-04" db="EMBL/GenBank/DDBJ databases">
        <authorList>
            <person name="Gilroy R."/>
        </authorList>
    </citation>
    <scope>NUCLEOTIDE SEQUENCE</scope>
    <source>
        <strain evidence="4">ChiW4-1371</strain>
    </source>
</reference>
<dbReference type="GO" id="GO:0000270">
    <property type="term" value="P:peptidoglycan metabolic process"/>
    <property type="evidence" value="ECO:0007669"/>
    <property type="project" value="InterPro"/>
</dbReference>
<comment type="caution">
    <text evidence="4">The sequence shown here is derived from an EMBL/GenBank/DDBJ whole genome shotgun (WGS) entry which is preliminary data.</text>
</comment>
<dbReference type="PROSITE" id="PS00922">
    <property type="entry name" value="TRANSGLYCOSYLASE"/>
    <property type="match status" value="1"/>
</dbReference>
<evidence type="ECO:0000313" key="4">
    <source>
        <dbReference type="EMBL" id="HIZ88351.1"/>
    </source>
</evidence>
<dbReference type="InterPro" id="IPR000189">
    <property type="entry name" value="Transglyc_AS"/>
</dbReference>
<accession>A0A9D2GSE1</accession>
<keyword evidence="2" id="KW-0812">Transmembrane</keyword>
<dbReference type="InterPro" id="IPR023346">
    <property type="entry name" value="Lysozyme-like_dom_sf"/>
</dbReference>
<name>A0A9D2GSE1_9BACT</name>
<dbReference type="EMBL" id="DXAQ01000004">
    <property type="protein sequence ID" value="HIZ88351.1"/>
    <property type="molecule type" value="Genomic_DNA"/>
</dbReference>
<dbReference type="GO" id="GO:0008933">
    <property type="term" value="F:peptidoglycan lytic transglycosylase activity"/>
    <property type="evidence" value="ECO:0007669"/>
    <property type="project" value="InterPro"/>
</dbReference>